<dbReference type="InterPro" id="IPR019734">
    <property type="entry name" value="TPR_rpt"/>
</dbReference>
<evidence type="ECO:0000313" key="6">
    <source>
        <dbReference type="EMBL" id="OGM99484.1"/>
    </source>
</evidence>
<feature type="transmembrane region" description="Helical" evidence="4">
    <location>
        <begin position="211"/>
        <end position="229"/>
    </location>
</feature>
<accession>A0A1F8EF53</accession>
<dbReference type="PANTHER" id="PTHR44227">
    <property type="match status" value="1"/>
</dbReference>
<feature type="transmembrane region" description="Helical" evidence="4">
    <location>
        <begin position="90"/>
        <end position="110"/>
    </location>
</feature>
<evidence type="ECO:0000313" key="7">
    <source>
        <dbReference type="Proteomes" id="UP000177594"/>
    </source>
</evidence>
<feature type="transmembrane region" description="Helical" evidence="4">
    <location>
        <begin position="361"/>
        <end position="381"/>
    </location>
</feature>
<evidence type="ECO:0000256" key="3">
    <source>
        <dbReference type="PROSITE-ProRule" id="PRU00339"/>
    </source>
</evidence>
<feature type="transmembrane region" description="Helical" evidence="4">
    <location>
        <begin position="122"/>
        <end position="141"/>
    </location>
</feature>
<sequence>MTKFLNSKWAVFCLLVVIVLAVFGRAIWFDYVQFDEGIPLINNRFFISDISNFLEVFKHDINYPSAVAPYYRPIFILSFMLNSQLGSSPLAYHLGNILFHILVVIMLFWFLSELGVKKSVSILSSVLFAVHPAVIPVVVWIPGRTEAILAIFVLLSLVFFIKFLKTAHWYYLIGVFLSFGIAIFTKETTVALLPILFFYYLMHRNEKGSEMLVTVSSGLVLIIVAWFFIRKSIITQINDLSFFEMLNVLWSNSSAAILYLGKTLLPFNLTGLPVLENSLFIYGFITLTVLVLYWIFAKIKLISLGTLGLIWFVALLAPSLVSYNMPDNMIFFEYRLYLPLMGILIFFASSDLIQKLDFKKLKVLVPGLVVIVLFSSLSFIYSSAYKDKMSFWQKAVADSPSSSDAHNGLATAYLMDGKLEEAEAEFIKTTEINPKEKRVHLLLGLYYLDQEIYDKAKTEFEKEIEIDPKSFVAYHSLGRIYGQNKNLKEAEVNFLKAFEI</sequence>
<dbReference type="Proteomes" id="UP000177594">
    <property type="component" value="Unassembled WGS sequence"/>
</dbReference>
<keyword evidence="2 3" id="KW-0802">TPR repeat</keyword>
<dbReference type="InterPro" id="IPR038731">
    <property type="entry name" value="RgtA/B/C-like"/>
</dbReference>
<dbReference type="Pfam" id="PF13431">
    <property type="entry name" value="TPR_17"/>
    <property type="match status" value="1"/>
</dbReference>
<dbReference type="PROSITE" id="PS50005">
    <property type="entry name" value="TPR"/>
    <property type="match status" value="2"/>
</dbReference>
<keyword evidence="4" id="KW-1133">Transmembrane helix</keyword>
<dbReference type="Gene3D" id="1.25.40.10">
    <property type="entry name" value="Tetratricopeptide repeat domain"/>
    <property type="match status" value="1"/>
</dbReference>
<dbReference type="SMART" id="SM00028">
    <property type="entry name" value="TPR"/>
    <property type="match status" value="3"/>
</dbReference>
<dbReference type="AlphaFoldDB" id="A0A1F8EF53"/>
<feature type="transmembrane region" description="Helical" evidence="4">
    <location>
        <begin position="329"/>
        <end position="349"/>
    </location>
</feature>
<keyword evidence="4" id="KW-0812">Transmembrane</keyword>
<dbReference type="Pfam" id="PF14559">
    <property type="entry name" value="TPR_19"/>
    <property type="match status" value="1"/>
</dbReference>
<comment type="caution">
    <text evidence="6">The sequence shown here is derived from an EMBL/GenBank/DDBJ whole genome shotgun (WGS) entry which is preliminary data.</text>
</comment>
<evidence type="ECO:0000256" key="1">
    <source>
        <dbReference type="ARBA" id="ARBA00022737"/>
    </source>
</evidence>
<dbReference type="SUPFAM" id="SSF48452">
    <property type="entry name" value="TPR-like"/>
    <property type="match status" value="1"/>
</dbReference>
<evidence type="ECO:0000259" key="5">
    <source>
        <dbReference type="Pfam" id="PF13231"/>
    </source>
</evidence>
<dbReference type="EMBL" id="MGIZ01000018">
    <property type="protein sequence ID" value="OGM99484.1"/>
    <property type="molecule type" value="Genomic_DNA"/>
</dbReference>
<dbReference type="Pfam" id="PF13231">
    <property type="entry name" value="PMT_2"/>
    <property type="match status" value="1"/>
</dbReference>
<feature type="domain" description="Glycosyltransferase RgtA/B/C/D-like" evidence="5">
    <location>
        <begin position="86"/>
        <end position="225"/>
    </location>
</feature>
<evidence type="ECO:0000256" key="4">
    <source>
        <dbReference type="SAM" id="Phobius"/>
    </source>
</evidence>
<evidence type="ECO:0000256" key="2">
    <source>
        <dbReference type="ARBA" id="ARBA00022803"/>
    </source>
</evidence>
<keyword evidence="1" id="KW-0677">Repeat</keyword>
<feature type="transmembrane region" description="Helical" evidence="4">
    <location>
        <begin position="147"/>
        <end position="164"/>
    </location>
</feature>
<organism evidence="6 7">
    <name type="scientific">Candidatus Yanofskybacteria bacterium RIFCSPHIGHO2_01_FULL_39_8b</name>
    <dbReference type="NCBI Taxonomy" id="1802659"/>
    <lineage>
        <taxon>Bacteria</taxon>
        <taxon>Candidatus Yanofskyibacteriota</taxon>
    </lineage>
</organism>
<feature type="repeat" description="TPR" evidence="3">
    <location>
        <begin position="403"/>
        <end position="436"/>
    </location>
</feature>
<feature type="non-terminal residue" evidence="6">
    <location>
        <position position="500"/>
    </location>
</feature>
<reference evidence="6 7" key="1">
    <citation type="journal article" date="2016" name="Nat. Commun.">
        <title>Thousands of microbial genomes shed light on interconnected biogeochemical processes in an aquifer system.</title>
        <authorList>
            <person name="Anantharaman K."/>
            <person name="Brown C.T."/>
            <person name="Hug L.A."/>
            <person name="Sharon I."/>
            <person name="Castelle C.J."/>
            <person name="Probst A.J."/>
            <person name="Thomas B.C."/>
            <person name="Singh A."/>
            <person name="Wilkins M.J."/>
            <person name="Karaoz U."/>
            <person name="Brodie E.L."/>
            <person name="Williams K.H."/>
            <person name="Hubbard S.S."/>
            <person name="Banfield J.F."/>
        </authorList>
    </citation>
    <scope>NUCLEOTIDE SEQUENCE [LARGE SCALE GENOMIC DNA]</scope>
</reference>
<feature type="transmembrane region" description="Helical" evidence="4">
    <location>
        <begin position="304"/>
        <end position="323"/>
    </location>
</feature>
<feature type="transmembrane region" description="Helical" evidence="4">
    <location>
        <begin position="279"/>
        <end position="297"/>
    </location>
</feature>
<proteinExistence type="predicted"/>
<dbReference type="PANTHER" id="PTHR44227:SF3">
    <property type="entry name" value="PROTEIN O-MANNOSYL-TRANSFERASE TMTC4"/>
    <property type="match status" value="1"/>
</dbReference>
<feature type="transmembrane region" description="Helical" evidence="4">
    <location>
        <begin position="171"/>
        <end position="199"/>
    </location>
</feature>
<dbReference type="InterPro" id="IPR011990">
    <property type="entry name" value="TPR-like_helical_dom_sf"/>
</dbReference>
<name>A0A1F8EF53_9BACT</name>
<protein>
    <recommendedName>
        <fullName evidence="5">Glycosyltransferase RgtA/B/C/D-like domain-containing protein</fullName>
    </recommendedName>
</protein>
<keyword evidence="4" id="KW-0472">Membrane</keyword>
<feature type="repeat" description="TPR" evidence="3">
    <location>
        <begin position="437"/>
        <end position="470"/>
    </location>
</feature>
<dbReference type="InterPro" id="IPR052346">
    <property type="entry name" value="O-mannosyl-transferase_TMTC"/>
</dbReference>
<gene>
    <name evidence="6" type="ORF">A2817_02640</name>
</gene>